<dbReference type="Proteomes" id="UP000704529">
    <property type="component" value="Unassembled WGS sequence"/>
</dbReference>
<evidence type="ECO:0000313" key="3">
    <source>
        <dbReference type="Proteomes" id="UP000584663"/>
    </source>
</evidence>
<dbReference type="RefSeq" id="WP_184106204.1">
    <property type="nucleotide sequence ID" value="NZ_JACHNX010000013.1"/>
</dbReference>
<evidence type="ECO:0000313" key="1">
    <source>
        <dbReference type="EMBL" id="MBB4610729.1"/>
    </source>
</evidence>
<dbReference type="AlphaFoldDB" id="A0AA41DDX3"/>
<comment type="caution">
    <text evidence="2">The sequence shown here is derived from an EMBL/GenBank/DDBJ whole genome shotgun (WGS) entry which is preliminary data.</text>
</comment>
<evidence type="ECO:0000313" key="4">
    <source>
        <dbReference type="Proteomes" id="UP000704529"/>
    </source>
</evidence>
<gene>
    <name evidence="1" type="ORF">GGQ89_002963</name>
    <name evidence="2" type="ORF">JYA60_03090</name>
</gene>
<sequence length="200" mass="21850">MIAEDENLEPDRTSTVRNYTSDEVVAGLSALGELDVARLDGISRGLARIADMEPKDLLHEAVYRMVTKRTCPVDVDIVGFAIQTMKSIASTSYRRRRQNLDEGVTSIPIAANDGRFDVADDAVSPEEQALARIFHGKCLALVDATVADDEKLQLLVMGLCDGLLGRELEELLETDTKGLAAARRRLANRLRRAFPAGAPV</sequence>
<proteinExistence type="predicted"/>
<organism evidence="2 4">
    <name type="scientific">Sphingomonas yabuuchiae</name>
    <dbReference type="NCBI Taxonomy" id="172044"/>
    <lineage>
        <taxon>Bacteria</taxon>
        <taxon>Pseudomonadati</taxon>
        <taxon>Pseudomonadota</taxon>
        <taxon>Alphaproteobacteria</taxon>
        <taxon>Sphingomonadales</taxon>
        <taxon>Sphingomonadaceae</taxon>
        <taxon>Sphingomonas</taxon>
    </lineage>
</organism>
<dbReference type="EMBL" id="JACHNX010000013">
    <property type="protein sequence ID" value="MBB4610729.1"/>
    <property type="molecule type" value="Genomic_DNA"/>
</dbReference>
<evidence type="ECO:0000313" key="2">
    <source>
        <dbReference type="EMBL" id="MBN3557217.1"/>
    </source>
</evidence>
<name>A0AA41DDX3_9SPHN</name>
<accession>A0AA41DDX3</accession>
<protein>
    <submittedName>
        <fullName evidence="2">Uncharacterized protein</fullName>
    </submittedName>
</protein>
<dbReference type="EMBL" id="JAFHKU010000109">
    <property type="protein sequence ID" value="MBN3557217.1"/>
    <property type="molecule type" value="Genomic_DNA"/>
</dbReference>
<reference evidence="2" key="2">
    <citation type="submission" date="2021-01" db="EMBL/GenBank/DDBJ databases">
        <title>Genome Sequencing of Type Strains.</title>
        <authorList>
            <person name="Lemaire J.F."/>
            <person name="Inderbitzin P."/>
            <person name="Collins S.B."/>
            <person name="Wespe N."/>
            <person name="Knight-Connoni V."/>
        </authorList>
    </citation>
    <scope>NUCLEOTIDE SEQUENCE</scope>
    <source>
        <strain evidence="2">DSM 14562</strain>
    </source>
</reference>
<reference evidence="1 3" key="1">
    <citation type="submission" date="2020-08" db="EMBL/GenBank/DDBJ databases">
        <title>Genomic Encyclopedia of Type Strains, Phase IV (KMG-IV): sequencing the most valuable type-strain genomes for metagenomic binning, comparative biology and taxonomic classification.</title>
        <authorList>
            <person name="Goeker M."/>
        </authorList>
    </citation>
    <scope>NUCLEOTIDE SEQUENCE [LARGE SCALE GENOMIC DNA]</scope>
    <source>
        <strain evidence="1 3">DSM 14562</strain>
    </source>
</reference>
<keyword evidence="3" id="KW-1185">Reference proteome</keyword>
<dbReference type="Proteomes" id="UP000584663">
    <property type="component" value="Unassembled WGS sequence"/>
</dbReference>